<feature type="transmembrane region" description="Helical" evidence="6">
    <location>
        <begin position="153"/>
        <end position="177"/>
    </location>
</feature>
<name>A0A1Y5EIB2_COLPS</name>
<keyword evidence="4 6" id="KW-1133">Transmembrane helix</keyword>
<feature type="transmembrane region" description="Helical" evidence="6">
    <location>
        <begin position="197"/>
        <end position="218"/>
    </location>
</feature>
<evidence type="ECO:0000256" key="3">
    <source>
        <dbReference type="ARBA" id="ARBA00022692"/>
    </source>
</evidence>
<evidence type="ECO:0000256" key="4">
    <source>
        <dbReference type="ARBA" id="ARBA00022989"/>
    </source>
</evidence>
<feature type="transmembrane region" description="Helical" evidence="6">
    <location>
        <begin position="109"/>
        <end position="132"/>
    </location>
</feature>
<evidence type="ECO:0000256" key="1">
    <source>
        <dbReference type="ARBA" id="ARBA00004651"/>
    </source>
</evidence>
<keyword evidence="3 6" id="KW-0812">Transmembrane</keyword>
<keyword evidence="5 6" id="KW-0472">Membrane</keyword>
<gene>
    <name evidence="8" type="ORF">A9Q75_06690</name>
</gene>
<organism evidence="8 9">
    <name type="scientific">Colwellia psychrerythraea</name>
    <name type="common">Vibrio psychroerythus</name>
    <dbReference type="NCBI Taxonomy" id="28229"/>
    <lineage>
        <taxon>Bacteria</taxon>
        <taxon>Pseudomonadati</taxon>
        <taxon>Pseudomonadota</taxon>
        <taxon>Gammaproteobacteria</taxon>
        <taxon>Alteromonadales</taxon>
        <taxon>Colwelliaceae</taxon>
        <taxon>Colwellia</taxon>
    </lineage>
</organism>
<dbReference type="PANTHER" id="PTHR30572">
    <property type="entry name" value="MEMBRANE COMPONENT OF TRANSPORTER-RELATED"/>
    <property type="match status" value="1"/>
</dbReference>
<dbReference type="InterPro" id="IPR050250">
    <property type="entry name" value="Macrolide_Exporter_MacB"/>
</dbReference>
<dbReference type="AlphaFoldDB" id="A0A1Y5EIB2"/>
<dbReference type="InterPro" id="IPR003838">
    <property type="entry name" value="ABC3_permease_C"/>
</dbReference>
<dbReference type="EMBL" id="MAAF01000040">
    <property type="protein sequence ID" value="OUR82391.1"/>
    <property type="molecule type" value="Genomic_DNA"/>
</dbReference>
<evidence type="ECO:0000256" key="5">
    <source>
        <dbReference type="ARBA" id="ARBA00023136"/>
    </source>
</evidence>
<evidence type="ECO:0000313" key="8">
    <source>
        <dbReference type="EMBL" id="OUR82391.1"/>
    </source>
</evidence>
<sequence length="232" mass="25890">PEEAVGQLLTLGGGQDGMHNHQIIGVVEDSHYVNVKNTVPPMTYVLSAEPKDLSLRWTSIRFKAGASLQGLKDVEQIWLGLAPDLAFKYDWITDLFDSSYRNENQQTDLLNVFTLLATVVTAIGLFGLAAFNTQRRVKEIAVRKILGASTGQLCFMLVNQFSSLVIIANFIALPLAYFLMRDWLDNFIYRINMPYSAFMLSAVFSLVIAYITVMVIAYRAATAKPVDSLHCE</sequence>
<dbReference type="GO" id="GO:0022857">
    <property type="term" value="F:transmembrane transporter activity"/>
    <property type="evidence" value="ECO:0007669"/>
    <property type="project" value="TreeGrafter"/>
</dbReference>
<reference evidence="9" key="1">
    <citation type="journal article" date="2017" name="Proc. Natl. Acad. Sci. U.S.A.">
        <title>Simulation of Deepwater Horizon oil plume reveals substrate specialization within a complex community of hydrocarbon degraders.</title>
        <authorList>
            <person name="Hu P."/>
            <person name="Dubinsky E.A."/>
            <person name="Probst A.J."/>
            <person name="Wang J."/>
            <person name="Sieber C.M.K."/>
            <person name="Tom L.M."/>
            <person name="Gardinali P."/>
            <person name="Banfield J.F."/>
            <person name="Atlas R.M."/>
            <person name="Andersen G.L."/>
        </authorList>
    </citation>
    <scope>NUCLEOTIDE SEQUENCE [LARGE SCALE GENOMIC DNA]</scope>
</reference>
<dbReference type="PANTHER" id="PTHR30572:SF18">
    <property type="entry name" value="ABC-TYPE MACROLIDE FAMILY EXPORT SYSTEM PERMEASE COMPONENT 2"/>
    <property type="match status" value="1"/>
</dbReference>
<proteinExistence type="predicted"/>
<accession>A0A1Y5EIB2</accession>
<dbReference type="Pfam" id="PF02687">
    <property type="entry name" value="FtsX"/>
    <property type="match status" value="1"/>
</dbReference>
<dbReference type="Proteomes" id="UP000243053">
    <property type="component" value="Unassembled WGS sequence"/>
</dbReference>
<protein>
    <submittedName>
        <fullName evidence="8">ABC transporter permease</fullName>
    </submittedName>
</protein>
<feature type="domain" description="ABC3 transporter permease C-terminal" evidence="7">
    <location>
        <begin position="111"/>
        <end position="225"/>
    </location>
</feature>
<dbReference type="GO" id="GO:0005886">
    <property type="term" value="C:plasma membrane"/>
    <property type="evidence" value="ECO:0007669"/>
    <property type="project" value="UniProtKB-SubCell"/>
</dbReference>
<feature type="non-terminal residue" evidence="8">
    <location>
        <position position="1"/>
    </location>
</feature>
<evidence type="ECO:0000256" key="2">
    <source>
        <dbReference type="ARBA" id="ARBA00022475"/>
    </source>
</evidence>
<comment type="caution">
    <text evidence="8">The sequence shown here is derived from an EMBL/GenBank/DDBJ whole genome shotgun (WGS) entry which is preliminary data.</text>
</comment>
<evidence type="ECO:0000256" key="6">
    <source>
        <dbReference type="SAM" id="Phobius"/>
    </source>
</evidence>
<comment type="subcellular location">
    <subcellularLocation>
        <location evidence="1">Cell membrane</location>
        <topology evidence="1">Multi-pass membrane protein</topology>
    </subcellularLocation>
</comment>
<evidence type="ECO:0000313" key="9">
    <source>
        <dbReference type="Proteomes" id="UP000243053"/>
    </source>
</evidence>
<keyword evidence="2" id="KW-1003">Cell membrane</keyword>
<evidence type="ECO:0000259" key="7">
    <source>
        <dbReference type="Pfam" id="PF02687"/>
    </source>
</evidence>